<dbReference type="AlphaFoldDB" id="A0A286GI69"/>
<sequence>MAFNNFLTPVTLAPGATHNWWYTRGADFGFQHAAADIKTPGGPLIAFDQGKKKENNGSTTYFVSIRNIGPVPVLYNLQGGGAV</sequence>
<dbReference type="EMBL" id="OCNH01000004">
    <property type="protein sequence ID" value="SOD95200.1"/>
    <property type="molecule type" value="Genomic_DNA"/>
</dbReference>
<keyword evidence="2" id="KW-1185">Reference proteome</keyword>
<accession>A0A286GI69</accession>
<gene>
    <name evidence="1" type="ORF">SAMN06269250_4776</name>
</gene>
<dbReference type="RefSeq" id="WP_097129059.1">
    <property type="nucleotide sequence ID" value="NZ_OCNH01000004.1"/>
</dbReference>
<organism evidence="1 2">
    <name type="scientific">Spirosoma fluviale</name>
    <dbReference type="NCBI Taxonomy" id="1597977"/>
    <lineage>
        <taxon>Bacteria</taxon>
        <taxon>Pseudomonadati</taxon>
        <taxon>Bacteroidota</taxon>
        <taxon>Cytophagia</taxon>
        <taxon>Cytophagales</taxon>
        <taxon>Cytophagaceae</taxon>
        <taxon>Spirosoma</taxon>
    </lineage>
</organism>
<protein>
    <submittedName>
        <fullName evidence="1">Uncharacterized protein</fullName>
    </submittedName>
</protein>
<name>A0A286GI69_9BACT</name>
<evidence type="ECO:0000313" key="2">
    <source>
        <dbReference type="Proteomes" id="UP000219452"/>
    </source>
</evidence>
<proteinExistence type="predicted"/>
<reference evidence="2" key="1">
    <citation type="submission" date="2017-09" db="EMBL/GenBank/DDBJ databases">
        <authorList>
            <person name="Varghese N."/>
            <person name="Submissions S."/>
        </authorList>
    </citation>
    <scope>NUCLEOTIDE SEQUENCE [LARGE SCALE GENOMIC DNA]</scope>
    <source>
        <strain evidence="2">DSM 29961</strain>
    </source>
</reference>
<evidence type="ECO:0000313" key="1">
    <source>
        <dbReference type="EMBL" id="SOD95200.1"/>
    </source>
</evidence>
<dbReference type="OrthoDB" id="8777881at2"/>
<dbReference type="Proteomes" id="UP000219452">
    <property type="component" value="Unassembled WGS sequence"/>
</dbReference>